<reference evidence="4" key="1">
    <citation type="submission" date="2018-05" db="EMBL/GenBank/DDBJ databases">
        <authorList>
            <person name="Lanie J.A."/>
            <person name="Ng W.-L."/>
            <person name="Kazmierczak K.M."/>
            <person name="Andrzejewski T.M."/>
            <person name="Davidsen T.M."/>
            <person name="Wayne K.J."/>
            <person name="Tettelin H."/>
            <person name="Glass J.I."/>
            <person name="Rusch D."/>
            <person name="Podicherti R."/>
            <person name="Tsui H.-C.T."/>
            <person name="Winkler M.E."/>
        </authorList>
    </citation>
    <scope>NUCLEOTIDE SEQUENCE</scope>
</reference>
<dbReference type="EMBL" id="UINC01023699">
    <property type="protein sequence ID" value="SVA95880.1"/>
    <property type="molecule type" value="Genomic_DNA"/>
</dbReference>
<dbReference type="InterPro" id="IPR050565">
    <property type="entry name" value="LYPA1-2/EST-like"/>
</dbReference>
<dbReference type="Gene3D" id="3.40.50.1820">
    <property type="entry name" value="alpha/beta hydrolase"/>
    <property type="match status" value="1"/>
</dbReference>
<dbReference type="AlphaFoldDB" id="A0A382A2Z5"/>
<name>A0A382A2Z5_9ZZZZ</name>
<organism evidence="4">
    <name type="scientific">marine metagenome</name>
    <dbReference type="NCBI Taxonomy" id="408172"/>
    <lineage>
        <taxon>unclassified sequences</taxon>
        <taxon>metagenomes</taxon>
        <taxon>ecological metagenomes</taxon>
    </lineage>
</organism>
<evidence type="ECO:0000313" key="4">
    <source>
        <dbReference type="EMBL" id="SVA95880.1"/>
    </source>
</evidence>
<gene>
    <name evidence="4" type="ORF">METZ01_LOCUS148734</name>
</gene>
<evidence type="ECO:0000259" key="3">
    <source>
        <dbReference type="Pfam" id="PF02230"/>
    </source>
</evidence>
<comment type="similarity">
    <text evidence="1">Belongs to the AB hydrolase superfamily. AB hydrolase 2 family.</text>
</comment>
<accession>A0A382A2Z5</accession>
<proteinExistence type="inferred from homology"/>
<dbReference type="PANTHER" id="PTHR10655">
    <property type="entry name" value="LYSOPHOSPHOLIPASE-RELATED"/>
    <property type="match status" value="1"/>
</dbReference>
<keyword evidence="2" id="KW-0378">Hydrolase</keyword>
<dbReference type="Pfam" id="PF02230">
    <property type="entry name" value="Abhydrolase_2"/>
    <property type="match status" value="1"/>
</dbReference>
<dbReference type="InterPro" id="IPR029058">
    <property type="entry name" value="AB_hydrolase_fold"/>
</dbReference>
<dbReference type="PANTHER" id="PTHR10655:SF17">
    <property type="entry name" value="LYSOPHOSPHOLIPASE-LIKE PROTEIN 1"/>
    <property type="match status" value="1"/>
</dbReference>
<feature type="domain" description="Phospholipase/carboxylesterase/thioesterase" evidence="3">
    <location>
        <begin position="28"/>
        <end position="219"/>
    </location>
</feature>
<evidence type="ECO:0000256" key="1">
    <source>
        <dbReference type="ARBA" id="ARBA00006499"/>
    </source>
</evidence>
<dbReference type="SUPFAM" id="SSF53474">
    <property type="entry name" value="alpha/beta-Hydrolases"/>
    <property type="match status" value="1"/>
</dbReference>
<sequence>MKSTRIDGPTLKHLVIYPENYVPNKLYPVVILLHGFGSNMHDIAAIAPHIDNDNYIYACPNAPVPIDLGLGRKGFAWASLGTPPSKNEYLNSQDILLSFIRELTDSLSTPKNHVVLGGFSQGAMMTYRLGIPRPQQFAGLVALGGLLDDEAIPANQACIEKDQSIFIAHGTLDTVIPIESARDAKLRLENVGFCPAYKEYPIAHEINHDILTDLSSWLKDLFSSKIENSC</sequence>
<evidence type="ECO:0000256" key="2">
    <source>
        <dbReference type="ARBA" id="ARBA00022801"/>
    </source>
</evidence>
<dbReference type="GO" id="GO:0016787">
    <property type="term" value="F:hydrolase activity"/>
    <property type="evidence" value="ECO:0007669"/>
    <property type="project" value="UniProtKB-KW"/>
</dbReference>
<protein>
    <recommendedName>
        <fullName evidence="3">Phospholipase/carboxylesterase/thioesterase domain-containing protein</fullName>
    </recommendedName>
</protein>
<dbReference type="InterPro" id="IPR003140">
    <property type="entry name" value="PLipase/COase/thioEstase"/>
</dbReference>